<evidence type="ECO:0000259" key="2">
    <source>
        <dbReference type="PROSITE" id="PS51986"/>
    </source>
</evidence>
<dbReference type="InterPro" id="IPR027302">
    <property type="entry name" value="Gln_synth_N_conserv_site"/>
</dbReference>
<dbReference type="GO" id="GO:0004356">
    <property type="term" value="F:glutamine synthetase activity"/>
    <property type="evidence" value="ECO:0007669"/>
    <property type="project" value="InterPro"/>
</dbReference>
<protein>
    <recommendedName>
        <fullName evidence="2">GS beta-grasp domain-containing protein</fullName>
    </recommendedName>
</protein>
<dbReference type="Pfam" id="PF03951">
    <property type="entry name" value="Gln-synt_N"/>
    <property type="match status" value="1"/>
</dbReference>
<proteinExistence type="inferred from homology"/>
<dbReference type="EMBL" id="FR854090">
    <property type="protein sequence ID" value="CCA88054.1"/>
    <property type="molecule type" value="Genomic_DNA"/>
</dbReference>
<reference evidence="3" key="1">
    <citation type="journal article" date="2011" name="PLoS ONE">
        <title>Ralstonia syzygii, the Blood Disease Bacterium and some Asian R. solanacearum strains form a single genomic species despite divergent lifestyles.</title>
        <authorList>
            <person name="Remenant B."/>
            <person name="de Cambiaire J.C."/>
            <person name="Cellier G."/>
            <person name="Jacobs J.M."/>
            <person name="Mangenot S."/>
            <person name="Barbe V."/>
            <person name="Lajus A."/>
            <person name="Vallenet D."/>
            <person name="Medigue C."/>
            <person name="Fegan M."/>
            <person name="Allen C."/>
            <person name="Prior P."/>
        </authorList>
    </citation>
    <scope>NUCLEOTIDE SEQUENCE</scope>
    <source>
        <strain evidence="3">R24</strain>
    </source>
</reference>
<reference evidence="3" key="2">
    <citation type="submission" date="2011-04" db="EMBL/GenBank/DDBJ databases">
        <authorList>
            <person name="Genoscope - CEA"/>
        </authorList>
    </citation>
    <scope>NUCLEOTIDE SEQUENCE</scope>
    <source>
        <strain evidence="3">R24</strain>
    </source>
</reference>
<sequence length="128" mass="14756">MSTVSVEPGVYHAEPPRRPGEVIDLIRKRAVQVVDLRFTDLPGLWQHFLITLPEVNDELFDAGIGFDGSSIRGFQEIHESDMLYCRTTGRSSAFPGRQHETARFMREKYDYPLANSMRTPRRVSDWTK</sequence>
<organism evidence="3">
    <name type="scientific">Ralstonia syzygii R24</name>
    <dbReference type="NCBI Taxonomy" id="907261"/>
    <lineage>
        <taxon>Bacteria</taxon>
        <taxon>Pseudomonadati</taxon>
        <taxon>Pseudomonadota</taxon>
        <taxon>Betaproteobacteria</taxon>
        <taxon>Burkholderiales</taxon>
        <taxon>Burkholderiaceae</taxon>
        <taxon>Ralstonia</taxon>
        <taxon>Ralstonia solanacearum species complex</taxon>
    </lineage>
</organism>
<name>G3A9T5_9RALS</name>
<comment type="similarity">
    <text evidence="1">Belongs to the glutamine synthetase family.</text>
</comment>
<dbReference type="PROSITE" id="PS51986">
    <property type="entry name" value="GS_BETA_GRASP"/>
    <property type="match status" value="1"/>
</dbReference>
<evidence type="ECO:0000313" key="3">
    <source>
        <dbReference type="EMBL" id="CCA88054.1"/>
    </source>
</evidence>
<dbReference type="PROSITE" id="PS00180">
    <property type="entry name" value="GLNA_1"/>
    <property type="match status" value="1"/>
</dbReference>
<dbReference type="InterPro" id="IPR036651">
    <property type="entry name" value="Gln_synt_N_sf"/>
</dbReference>
<dbReference type="InterPro" id="IPR008147">
    <property type="entry name" value="Gln_synt_N"/>
</dbReference>
<feature type="domain" description="GS beta-grasp" evidence="2">
    <location>
        <begin position="29"/>
        <end position="113"/>
    </location>
</feature>
<dbReference type="Gene3D" id="3.10.20.70">
    <property type="entry name" value="Glutamine synthetase, N-terminal domain"/>
    <property type="match status" value="1"/>
</dbReference>
<dbReference type="AlphaFoldDB" id="G3A9T5"/>
<gene>
    <name evidence="3" type="ORF">RALSY_mp10593</name>
</gene>
<evidence type="ECO:0000256" key="1">
    <source>
        <dbReference type="PROSITE-ProRule" id="PRU01330"/>
    </source>
</evidence>
<dbReference type="GO" id="GO:0006542">
    <property type="term" value="P:glutamine biosynthetic process"/>
    <property type="evidence" value="ECO:0007669"/>
    <property type="project" value="InterPro"/>
</dbReference>
<accession>G3A9T5</accession>
<dbReference type="SUPFAM" id="SSF54368">
    <property type="entry name" value="Glutamine synthetase, N-terminal domain"/>
    <property type="match status" value="1"/>
</dbReference>